<comment type="caution">
    <text evidence="1">The sequence shown here is derived from an EMBL/GenBank/DDBJ whole genome shotgun (WGS) entry which is preliminary data.</text>
</comment>
<dbReference type="Proteomes" id="UP000796880">
    <property type="component" value="Unassembled WGS sequence"/>
</dbReference>
<dbReference type="EMBL" id="VOIH02000003">
    <property type="protein sequence ID" value="KAF3451308.1"/>
    <property type="molecule type" value="Genomic_DNA"/>
</dbReference>
<accession>A0A8K0HFT3</accession>
<organism evidence="1 2">
    <name type="scientific">Rhamnella rubrinervis</name>
    <dbReference type="NCBI Taxonomy" id="2594499"/>
    <lineage>
        <taxon>Eukaryota</taxon>
        <taxon>Viridiplantae</taxon>
        <taxon>Streptophyta</taxon>
        <taxon>Embryophyta</taxon>
        <taxon>Tracheophyta</taxon>
        <taxon>Spermatophyta</taxon>
        <taxon>Magnoliopsida</taxon>
        <taxon>eudicotyledons</taxon>
        <taxon>Gunneridae</taxon>
        <taxon>Pentapetalae</taxon>
        <taxon>rosids</taxon>
        <taxon>fabids</taxon>
        <taxon>Rosales</taxon>
        <taxon>Rhamnaceae</taxon>
        <taxon>rhamnoid group</taxon>
        <taxon>Rhamneae</taxon>
        <taxon>Rhamnella</taxon>
    </lineage>
</organism>
<evidence type="ECO:0000313" key="1">
    <source>
        <dbReference type="EMBL" id="KAF3451308.1"/>
    </source>
</evidence>
<reference evidence="1" key="1">
    <citation type="submission" date="2020-03" db="EMBL/GenBank/DDBJ databases">
        <title>A high-quality chromosome-level genome assembly of a woody plant with both climbing and erect habits, Rhamnella rubrinervis.</title>
        <authorList>
            <person name="Lu Z."/>
            <person name="Yang Y."/>
            <person name="Zhu X."/>
            <person name="Sun Y."/>
        </authorList>
    </citation>
    <scope>NUCLEOTIDE SEQUENCE</scope>
    <source>
        <strain evidence="1">BYM</strain>
        <tissue evidence="1">Leaf</tissue>
    </source>
</reference>
<name>A0A8K0HFT3_9ROSA</name>
<sequence>MVVWAVTPRRESSSSGSYTGRRFHRGCIPSTSSEEYHDVGLDDDFAHRELEGWRQDIAMFLRGEAVMILFGEEALFTCLLGSFGTFKRIIFMICTCAFRGYRMTCSIERAAAVVKQFRDLHPMEFDGSLNPLVEENGI</sequence>
<evidence type="ECO:0000313" key="2">
    <source>
        <dbReference type="Proteomes" id="UP000796880"/>
    </source>
</evidence>
<protein>
    <submittedName>
        <fullName evidence="1">Uncharacterized protein</fullName>
    </submittedName>
</protein>
<dbReference type="AlphaFoldDB" id="A0A8K0HFT3"/>
<proteinExistence type="predicted"/>
<keyword evidence="2" id="KW-1185">Reference proteome</keyword>
<gene>
    <name evidence="1" type="ORF">FNV43_RR07403</name>
</gene>